<keyword evidence="2" id="KW-1015">Disulfide bond</keyword>
<dbReference type="GO" id="GO:0004190">
    <property type="term" value="F:aspartic-type endopeptidase activity"/>
    <property type="evidence" value="ECO:0007669"/>
    <property type="project" value="InterPro"/>
</dbReference>
<sequence>MSKTFITAATLLAAVSAIPHGGHNGTPGYKPGNGEDSCGQIILPMDDSVHGAAFNISLGTPAQTVTLLADWTWQTTWVDTPDCYGNYSVADCIPKGQNFFNDQASTSFVDDKTQITQSWLGTDYTPGLGFRNDFGSDKLCFHSDANGENLCAPSVEISVSNFTSKLPVIFDIGGVFGLAPVLPEYNSTFWPTPYQMWKQGILGSNNGWHMCGGLKDYSTCYGKKYLTILGGTDTTVYDTKKTVYHPTSFSPCLNSGPHLNLTPPRYNYWSTVWSGIWVGSTSYSLKADAAPAYNATTASPQCDPIDALAVWDQDKFGYGAAMPFAAFNALVSLTDAHIAYNNNTPGLFAVNSGNASIWQVDCAKVSSFPTLTYEFGHKQNITLVPSQYIDTSMYAGQCLLNARPWDRAIEGAQTFFGLTVLSRSHLEFDFATNMVGISPLNKELYE</sequence>
<dbReference type="STRING" id="576137.A0A1L7WI45"/>
<dbReference type="EMBL" id="FJOG01000002">
    <property type="protein sequence ID" value="CZR52443.1"/>
    <property type="molecule type" value="Genomic_DNA"/>
</dbReference>
<dbReference type="PANTHER" id="PTHR47966">
    <property type="entry name" value="BETA-SITE APP-CLEAVING ENZYME, ISOFORM A-RELATED"/>
    <property type="match status" value="1"/>
</dbReference>
<reference evidence="5 6" key="1">
    <citation type="submission" date="2016-03" db="EMBL/GenBank/DDBJ databases">
        <authorList>
            <person name="Ploux O."/>
        </authorList>
    </citation>
    <scope>NUCLEOTIDE SEQUENCE [LARGE SCALE GENOMIC DNA]</scope>
    <source>
        <strain evidence="5 6">UAMH 11012</strain>
    </source>
</reference>
<dbReference type="PANTHER" id="PTHR47966:SF51">
    <property type="entry name" value="BETA-SITE APP-CLEAVING ENZYME, ISOFORM A-RELATED"/>
    <property type="match status" value="1"/>
</dbReference>
<feature type="disulfide bond" evidence="2">
    <location>
        <begin position="362"/>
        <end position="398"/>
    </location>
</feature>
<dbReference type="GO" id="GO:0006508">
    <property type="term" value="P:proteolysis"/>
    <property type="evidence" value="ECO:0007669"/>
    <property type="project" value="InterPro"/>
</dbReference>
<keyword evidence="3" id="KW-0732">Signal</keyword>
<organism evidence="5 6">
    <name type="scientific">Phialocephala subalpina</name>
    <dbReference type="NCBI Taxonomy" id="576137"/>
    <lineage>
        <taxon>Eukaryota</taxon>
        <taxon>Fungi</taxon>
        <taxon>Dikarya</taxon>
        <taxon>Ascomycota</taxon>
        <taxon>Pezizomycotina</taxon>
        <taxon>Leotiomycetes</taxon>
        <taxon>Helotiales</taxon>
        <taxon>Mollisiaceae</taxon>
        <taxon>Phialocephala</taxon>
        <taxon>Phialocephala fortinii species complex</taxon>
    </lineage>
</organism>
<evidence type="ECO:0000256" key="2">
    <source>
        <dbReference type="PIRSR" id="PIRSR601461-2"/>
    </source>
</evidence>
<dbReference type="Gene3D" id="2.40.70.10">
    <property type="entry name" value="Acid Proteases"/>
    <property type="match status" value="2"/>
</dbReference>
<gene>
    <name evidence="5" type="ORF">PAC_02320</name>
</gene>
<dbReference type="Proteomes" id="UP000184330">
    <property type="component" value="Unassembled WGS sequence"/>
</dbReference>
<evidence type="ECO:0000256" key="1">
    <source>
        <dbReference type="ARBA" id="ARBA00007447"/>
    </source>
</evidence>
<keyword evidence="6" id="KW-1185">Reference proteome</keyword>
<dbReference type="SUPFAM" id="SSF50630">
    <property type="entry name" value="Acid proteases"/>
    <property type="match status" value="1"/>
</dbReference>
<feature type="signal peptide" evidence="3">
    <location>
        <begin position="1"/>
        <end position="17"/>
    </location>
</feature>
<feature type="domain" description="Peptidase A1" evidence="4">
    <location>
        <begin position="52"/>
        <end position="438"/>
    </location>
</feature>
<dbReference type="CDD" id="cd05471">
    <property type="entry name" value="pepsin_like"/>
    <property type="match status" value="1"/>
</dbReference>
<dbReference type="OrthoDB" id="771136at2759"/>
<dbReference type="InterPro" id="IPR034164">
    <property type="entry name" value="Pepsin-like_dom"/>
</dbReference>
<name>A0A1L7WI45_9HELO</name>
<proteinExistence type="inferred from homology"/>
<evidence type="ECO:0000313" key="6">
    <source>
        <dbReference type="Proteomes" id="UP000184330"/>
    </source>
</evidence>
<protein>
    <recommendedName>
        <fullName evidence="4">Peptidase A1 domain-containing protein</fullName>
    </recommendedName>
</protein>
<feature type="chain" id="PRO_5012656849" description="Peptidase A1 domain-containing protein" evidence="3">
    <location>
        <begin position="18"/>
        <end position="446"/>
    </location>
</feature>
<evidence type="ECO:0000313" key="5">
    <source>
        <dbReference type="EMBL" id="CZR52443.1"/>
    </source>
</evidence>
<dbReference type="InterPro" id="IPR001461">
    <property type="entry name" value="Aspartic_peptidase_A1"/>
</dbReference>
<comment type="similarity">
    <text evidence="1">Belongs to the peptidase A1 family.</text>
</comment>
<dbReference type="InterPro" id="IPR021109">
    <property type="entry name" value="Peptidase_aspartic_dom_sf"/>
</dbReference>
<dbReference type="AlphaFoldDB" id="A0A1L7WI45"/>
<dbReference type="PROSITE" id="PS51767">
    <property type="entry name" value="PEPTIDASE_A1"/>
    <property type="match status" value="1"/>
</dbReference>
<accession>A0A1L7WI45</accession>
<dbReference type="InterPro" id="IPR033121">
    <property type="entry name" value="PEPTIDASE_A1"/>
</dbReference>
<evidence type="ECO:0000256" key="3">
    <source>
        <dbReference type="SAM" id="SignalP"/>
    </source>
</evidence>
<evidence type="ECO:0000259" key="4">
    <source>
        <dbReference type="PROSITE" id="PS51767"/>
    </source>
</evidence>